<gene>
    <name evidence="13" type="primary">Haus3_1</name>
    <name evidence="13" type="ORF">LOCOCH_R11952</name>
</gene>
<comment type="subcellular location">
    <subcellularLocation>
        <location evidence="1">Cytoplasm</location>
        <location evidence="1">Cytoskeleton</location>
        <location evidence="1">Spindle</location>
    </subcellularLocation>
</comment>
<evidence type="ECO:0000256" key="11">
    <source>
        <dbReference type="SAM" id="MobiDB-lite"/>
    </source>
</evidence>
<evidence type="ECO:0000313" key="14">
    <source>
        <dbReference type="Proteomes" id="UP000572057"/>
    </source>
</evidence>
<evidence type="ECO:0000256" key="5">
    <source>
        <dbReference type="ARBA" id="ARBA00022701"/>
    </source>
</evidence>
<feature type="coiled-coil region" evidence="10">
    <location>
        <begin position="292"/>
        <end position="319"/>
    </location>
</feature>
<keyword evidence="3" id="KW-0963">Cytoplasm</keyword>
<dbReference type="InterPro" id="IPR026206">
    <property type="entry name" value="HAUS3"/>
</dbReference>
<proteinExistence type="inferred from homology"/>
<evidence type="ECO:0000256" key="6">
    <source>
        <dbReference type="ARBA" id="ARBA00022776"/>
    </source>
</evidence>
<evidence type="ECO:0000256" key="3">
    <source>
        <dbReference type="ARBA" id="ARBA00022490"/>
    </source>
</evidence>
<dbReference type="GO" id="GO:0005815">
    <property type="term" value="C:microtubule organizing center"/>
    <property type="evidence" value="ECO:0007669"/>
    <property type="project" value="TreeGrafter"/>
</dbReference>
<evidence type="ECO:0000256" key="4">
    <source>
        <dbReference type="ARBA" id="ARBA00022618"/>
    </source>
</evidence>
<feature type="region of interest" description="Disordered" evidence="11">
    <location>
        <begin position="230"/>
        <end position="254"/>
    </location>
</feature>
<dbReference type="PANTHER" id="PTHR19378">
    <property type="entry name" value="GOLGIN- RELATED"/>
    <property type="match status" value="1"/>
</dbReference>
<keyword evidence="4" id="KW-0132">Cell division</keyword>
<dbReference type="GO" id="GO:0005874">
    <property type="term" value="C:microtubule"/>
    <property type="evidence" value="ECO:0007669"/>
    <property type="project" value="UniProtKB-KW"/>
</dbReference>
<name>A0A7L1RJN6_9PASS</name>
<dbReference type="PANTHER" id="PTHR19378:SF1">
    <property type="entry name" value="HAUS AUGMIN-LIKE COMPLEX SUBUNIT 3 N-TERMINAL DOMAIN-CONTAINING PROTEIN"/>
    <property type="match status" value="1"/>
</dbReference>
<protein>
    <submittedName>
        <fullName evidence="13">HAUS3 protein</fullName>
    </submittedName>
</protein>
<dbReference type="EMBL" id="VXBM01000155">
    <property type="protein sequence ID" value="NXO36556.1"/>
    <property type="molecule type" value="Genomic_DNA"/>
</dbReference>
<comment type="caution">
    <text evidence="13">The sequence shown here is derived from an EMBL/GenBank/DDBJ whole genome shotgun (WGS) entry which is preliminary data.</text>
</comment>
<evidence type="ECO:0000256" key="8">
    <source>
        <dbReference type="ARBA" id="ARBA00023212"/>
    </source>
</evidence>
<accession>A0A7L1RJN6</accession>
<evidence type="ECO:0000256" key="2">
    <source>
        <dbReference type="ARBA" id="ARBA00009645"/>
    </source>
</evidence>
<dbReference type="OrthoDB" id="2159690at2759"/>
<dbReference type="Proteomes" id="UP000572057">
    <property type="component" value="Unassembled WGS sequence"/>
</dbReference>
<keyword evidence="7 10" id="KW-0175">Coiled coil</keyword>
<feature type="non-terminal residue" evidence="13">
    <location>
        <position position="604"/>
    </location>
</feature>
<dbReference type="GO" id="GO:0051225">
    <property type="term" value="P:spindle assembly"/>
    <property type="evidence" value="ECO:0007669"/>
    <property type="project" value="InterPro"/>
</dbReference>
<organism evidence="13 14">
    <name type="scientific">Helopsaltes ochotensis</name>
    <name type="common">Middendorff's grasshopper-warbler</name>
    <dbReference type="NCBI Taxonomy" id="3150915"/>
    <lineage>
        <taxon>Eukaryota</taxon>
        <taxon>Metazoa</taxon>
        <taxon>Chordata</taxon>
        <taxon>Craniata</taxon>
        <taxon>Vertebrata</taxon>
        <taxon>Euteleostomi</taxon>
        <taxon>Archelosauria</taxon>
        <taxon>Archosauria</taxon>
        <taxon>Dinosauria</taxon>
        <taxon>Saurischia</taxon>
        <taxon>Theropoda</taxon>
        <taxon>Coelurosauria</taxon>
        <taxon>Aves</taxon>
        <taxon>Neognathae</taxon>
        <taxon>Neoaves</taxon>
        <taxon>Telluraves</taxon>
        <taxon>Australaves</taxon>
        <taxon>Passeriformes</taxon>
        <taxon>Sylvioidea</taxon>
        <taxon>Locustellidae</taxon>
        <taxon>Helopsaltes</taxon>
    </lineage>
</organism>
<dbReference type="Pfam" id="PF14932">
    <property type="entry name" value="HAUS-augmin3"/>
    <property type="match status" value="1"/>
</dbReference>
<keyword evidence="8" id="KW-0206">Cytoskeleton</keyword>
<dbReference type="GO" id="GO:0051301">
    <property type="term" value="P:cell division"/>
    <property type="evidence" value="ECO:0007669"/>
    <property type="project" value="UniProtKB-KW"/>
</dbReference>
<dbReference type="InterPro" id="IPR032733">
    <property type="entry name" value="HAUS3_N"/>
</dbReference>
<keyword evidence="5" id="KW-0493">Microtubule</keyword>
<evidence type="ECO:0000256" key="10">
    <source>
        <dbReference type="SAM" id="Coils"/>
    </source>
</evidence>
<evidence type="ECO:0000256" key="7">
    <source>
        <dbReference type="ARBA" id="ARBA00023054"/>
    </source>
</evidence>
<dbReference type="AlphaFoldDB" id="A0A7L1RJN6"/>
<dbReference type="PRINTS" id="PR02089">
    <property type="entry name" value="HAUSAUGMINL3"/>
</dbReference>
<reference evidence="14" key="1">
    <citation type="submission" date="2019-09" db="EMBL/GenBank/DDBJ databases">
        <title>Bird 10,000 Genomes (B10K) Project - Family phase.</title>
        <authorList>
            <person name="Zhang G."/>
        </authorList>
    </citation>
    <scope>NUCLEOTIDE SEQUENCE [LARGE SCALE GENOMIC DNA]</scope>
</reference>
<keyword evidence="9" id="KW-0131">Cell cycle</keyword>
<feature type="domain" description="HAUS augmin-like complex subunit 3 N-terminal" evidence="12">
    <location>
        <begin position="29"/>
        <end position="290"/>
    </location>
</feature>
<evidence type="ECO:0000259" key="12">
    <source>
        <dbReference type="Pfam" id="PF14932"/>
    </source>
</evidence>
<dbReference type="GO" id="GO:0072686">
    <property type="term" value="C:mitotic spindle"/>
    <property type="evidence" value="ECO:0007669"/>
    <property type="project" value="TreeGrafter"/>
</dbReference>
<comment type="similarity">
    <text evidence="2">Belongs to the HAUS3 family.</text>
</comment>
<evidence type="ECO:0000256" key="1">
    <source>
        <dbReference type="ARBA" id="ARBA00004186"/>
    </source>
</evidence>
<keyword evidence="6" id="KW-0498">Mitosis</keyword>
<dbReference type="GO" id="GO:0070652">
    <property type="term" value="C:HAUS complex"/>
    <property type="evidence" value="ECO:0007669"/>
    <property type="project" value="InterPro"/>
</dbReference>
<keyword evidence="14" id="KW-1185">Reference proteome</keyword>
<dbReference type="GO" id="GO:0031023">
    <property type="term" value="P:microtubule organizing center organization"/>
    <property type="evidence" value="ECO:0007669"/>
    <property type="project" value="TreeGrafter"/>
</dbReference>
<sequence length="604" mass="70057">VNRAADFMATLRLIYPHADTLCEKDCECLFDCPETKQFLEWFCSMVSEENVLSPAEVEAYEALLAAGKPILEGDALEGALRMCCQVPQLPSSIVDEGPSQEALEQDLQELKRYRDCQLWRYRKLLAWTNKLQQEQKYLKQEEKVVKQELRMAHMDLKAKIFKTRAVLSQVSKAAKQVSESDRNMKMGQLPTLLCQIDLAPYLEQEQQATDTFEIFIQEVLSESVQAPDVWESNGSQKVTERRDTKKTSTQKNLGTDEDELLEDQDSFWKELGRIETAHICARREVIVTAARVEGISAALEWAQRTLEALEDNQQVVKAELQSQAAMLPRQLHALHFNIMQTLTCQLLPLLKVEARCFCLPVLHKHYSLEVARLQNTARRQEEVAAWLLSQHSRLDLLELQLKWERKELERKAAWLEKIETITRESQTRLQEQQNYFRGARPSQKGHPHKWIDPKDLTAIRLWDMLMGKDQEKQPFHSYKAMAAKCSQLVQDKKALEAQLEAPMLQVPALESSIKVFYHQLYNSSNQLQLSSPEISELMQQLTIMQDDLYHKLTDLLSDLEIKRRFLENPILQAERNLYVYFYCDEDRLREVVEELEKQASASSQ</sequence>
<evidence type="ECO:0000256" key="9">
    <source>
        <dbReference type="ARBA" id="ARBA00023306"/>
    </source>
</evidence>
<evidence type="ECO:0000313" key="13">
    <source>
        <dbReference type="EMBL" id="NXO36556.1"/>
    </source>
</evidence>
<feature type="non-terminal residue" evidence="13">
    <location>
        <position position="1"/>
    </location>
</feature>